<dbReference type="Gene3D" id="3.50.30.40">
    <property type="entry name" value="Ribonuclease E inhibitor RraA/RraA-like"/>
    <property type="match status" value="1"/>
</dbReference>
<evidence type="ECO:0000256" key="1">
    <source>
        <dbReference type="ARBA" id="ARBA00001968"/>
    </source>
</evidence>
<dbReference type="Proteomes" id="UP000297385">
    <property type="component" value="Unassembled WGS sequence"/>
</dbReference>
<dbReference type="AlphaFoldDB" id="A0A4Y8MH87"/>
<feature type="binding site" evidence="5">
    <location>
        <position position="167"/>
    </location>
    <ligand>
        <name>Mg(2+)</name>
        <dbReference type="ChEBI" id="CHEBI:18420"/>
    </ligand>
</feature>
<evidence type="ECO:0000313" key="7">
    <source>
        <dbReference type="Proteomes" id="UP000297385"/>
    </source>
</evidence>
<evidence type="ECO:0000256" key="2">
    <source>
        <dbReference type="ARBA" id="ARBA00016549"/>
    </source>
</evidence>
<name>A0A4Y8MH87_9BURK</name>
<proteinExistence type="predicted"/>
<evidence type="ECO:0000256" key="3">
    <source>
        <dbReference type="ARBA" id="ARBA00029596"/>
    </source>
</evidence>
<dbReference type="InterPro" id="IPR036704">
    <property type="entry name" value="RraA/RraA-like_sf"/>
</dbReference>
<dbReference type="PANTHER" id="PTHR33254">
    <property type="entry name" value="4-HYDROXY-4-METHYL-2-OXOGLUTARATE ALDOLASE 3-RELATED"/>
    <property type="match status" value="1"/>
</dbReference>
<evidence type="ECO:0000313" key="6">
    <source>
        <dbReference type="EMBL" id="TFE36812.1"/>
    </source>
</evidence>
<gene>
    <name evidence="6" type="ORF">E2553_45035</name>
</gene>
<comment type="caution">
    <text evidence="6">The sequence shown here is derived from an EMBL/GenBank/DDBJ whole genome shotgun (WGS) entry which is preliminary data.</text>
</comment>
<protein>
    <recommendedName>
        <fullName evidence="2">Putative 4-hydroxy-4-methyl-2-oxoglutarate aldolase</fullName>
    </recommendedName>
    <alternativeName>
        <fullName evidence="3">Regulator of ribonuclease activity homolog</fullName>
    </alternativeName>
    <alternativeName>
        <fullName evidence="4">RraA-like protein</fullName>
    </alternativeName>
</protein>
<reference evidence="6 7" key="1">
    <citation type="submission" date="2019-03" db="EMBL/GenBank/DDBJ databases">
        <title>Complete Genome Sequence of Paraburkholderia dipogonis ICMP 19430T, a Nitrogen-fixing Symbiont of the South African Invasive Legume Dipogon lignosus in New Zealand.</title>
        <authorList>
            <person name="De Meyer S.E."/>
        </authorList>
    </citation>
    <scope>NUCLEOTIDE SEQUENCE [LARGE SCALE GENOMIC DNA]</scope>
    <source>
        <strain evidence="6 7">ICMP 19430</strain>
    </source>
</reference>
<comment type="cofactor">
    <cofactor evidence="5">
        <name>Mg(2+)</name>
        <dbReference type="ChEBI" id="CHEBI:18420"/>
    </cofactor>
</comment>
<dbReference type="PANTHER" id="PTHR33254:SF4">
    <property type="entry name" value="4-HYDROXY-4-METHYL-2-OXOGLUTARATE ALDOLASE 3-RELATED"/>
    <property type="match status" value="1"/>
</dbReference>
<dbReference type="Pfam" id="PF03737">
    <property type="entry name" value="RraA-like"/>
    <property type="match status" value="1"/>
</dbReference>
<dbReference type="InterPro" id="IPR005493">
    <property type="entry name" value="RraA/RraA-like"/>
</dbReference>
<dbReference type="CDD" id="cd16841">
    <property type="entry name" value="RraA_family"/>
    <property type="match status" value="1"/>
</dbReference>
<dbReference type="SUPFAM" id="SSF89562">
    <property type="entry name" value="RraA-like"/>
    <property type="match status" value="1"/>
</dbReference>
<evidence type="ECO:0000256" key="4">
    <source>
        <dbReference type="ARBA" id="ARBA00030169"/>
    </source>
</evidence>
<evidence type="ECO:0000256" key="5">
    <source>
        <dbReference type="PIRSR" id="PIRSR605493-1"/>
    </source>
</evidence>
<keyword evidence="5" id="KW-0479">Metal-binding</keyword>
<organism evidence="6 7">
    <name type="scientific">Paraburkholderia dipogonis</name>
    <dbReference type="NCBI Taxonomy" id="1211383"/>
    <lineage>
        <taxon>Bacteria</taxon>
        <taxon>Pseudomonadati</taxon>
        <taxon>Pseudomonadota</taxon>
        <taxon>Betaproteobacteria</taxon>
        <taxon>Burkholderiales</taxon>
        <taxon>Burkholderiaceae</taxon>
        <taxon>Paraburkholderia</taxon>
    </lineage>
</organism>
<keyword evidence="5" id="KW-0460">Magnesium</keyword>
<comment type="cofactor">
    <cofactor evidence="1">
        <name>a divalent metal cation</name>
        <dbReference type="ChEBI" id="CHEBI:60240"/>
    </cofactor>
</comment>
<accession>A0A4Y8MH87</accession>
<dbReference type="EMBL" id="SNVI01000008">
    <property type="protein sequence ID" value="TFE36812.1"/>
    <property type="molecule type" value="Genomic_DNA"/>
</dbReference>
<feature type="binding site" evidence="5">
    <location>
        <position position="166"/>
    </location>
    <ligand>
        <name>substrate</name>
    </ligand>
</feature>
<dbReference type="GO" id="GO:0046872">
    <property type="term" value="F:metal ion binding"/>
    <property type="evidence" value="ECO:0007669"/>
    <property type="project" value="UniProtKB-KW"/>
</dbReference>
<sequence>MQKQTSTHNGGPRLDLKDGLFSKTRAESLHSRPEITSTCLLGEPNVNHSKFYIKSTWERPDERLLEAFGNLSTAIVSDALGYGVGTLRSSIRPIFECPTFVGPALPVTVAAHDILAVHAATRFARRGDVMMIATNDNSTAAVVGQRTVELLKSKGIVSVVTDGAVRDLDALRDGGFPVYANAISPGIPGKRGGGFIGFPIALGGVAISAGDIVIGDRDGVVSIPLAIAREVLEAVTRAERIEEDLAQSIAMVEREPAYISDALLSENVVYV</sequence>